<evidence type="ECO:0000256" key="1">
    <source>
        <dbReference type="SAM" id="Phobius"/>
    </source>
</evidence>
<evidence type="ECO:0000313" key="2">
    <source>
        <dbReference type="EMBL" id="NYI67372.1"/>
    </source>
</evidence>
<keyword evidence="1" id="KW-1133">Transmembrane helix</keyword>
<reference evidence="2 3" key="1">
    <citation type="submission" date="2020-07" db="EMBL/GenBank/DDBJ databases">
        <title>Sequencing the genomes of 1000 actinobacteria strains.</title>
        <authorList>
            <person name="Klenk H.-P."/>
        </authorList>
    </citation>
    <scope>NUCLEOTIDE SEQUENCE [LARGE SCALE GENOMIC DNA]</scope>
    <source>
        <strain evidence="2 3">DSM 26341</strain>
    </source>
</reference>
<dbReference type="Proteomes" id="UP000539111">
    <property type="component" value="Unassembled WGS sequence"/>
</dbReference>
<keyword evidence="1" id="KW-0812">Transmembrane</keyword>
<evidence type="ECO:0000313" key="3">
    <source>
        <dbReference type="Proteomes" id="UP000539111"/>
    </source>
</evidence>
<dbReference type="AlphaFoldDB" id="A0A7Z0AAE3"/>
<organism evidence="2 3">
    <name type="scientific">Spelaeicoccus albus</name>
    <dbReference type="NCBI Taxonomy" id="1280376"/>
    <lineage>
        <taxon>Bacteria</taxon>
        <taxon>Bacillati</taxon>
        <taxon>Actinomycetota</taxon>
        <taxon>Actinomycetes</taxon>
        <taxon>Micrococcales</taxon>
        <taxon>Brevibacteriaceae</taxon>
        <taxon>Spelaeicoccus</taxon>
    </lineage>
</organism>
<comment type="caution">
    <text evidence="2">The sequence shown here is derived from an EMBL/GenBank/DDBJ whole genome shotgun (WGS) entry which is preliminary data.</text>
</comment>
<keyword evidence="1" id="KW-0472">Membrane</keyword>
<feature type="transmembrane region" description="Helical" evidence="1">
    <location>
        <begin position="6"/>
        <end position="31"/>
    </location>
</feature>
<accession>A0A7Z0AAE3</accession>
<name>A0A7Z0AAE3_9MICO</name>
<dbReference type="EMBL" id="JACBZP010000001">
    <property type="protein sequence ID" value="NYI67372.1"/>
    <property type="molecule type" value="Genomic_DNA"/>
</dbReference>
<gene>
    <name evidence="2" type="ORF">BJY26_001678</name>
</gene>
<keyword evidence="3" id="KW-1185">Reference proteome</keyword>
<proteinExistence type="predicted"/>
<sequence>MSAPIVFGLLTAVAGFAAMIVLLIVVVRLFFRR</sequence>
<protein>
    <submittedName>
        <fullName evidence="2">Uncharacterized protein</fullName>
    </submittedName>
</protein>